<keyword evidence="6 9" id="KW-1133">Transmembrane helix</keyword>
<comment type="subcellular location">
    <subcellularLocation>
        <location evidence="1">Membrane</location>
        <topology evidence="1">Multi-pass membrane protein</topology>
    </subcellularLocation>
</comment>
<dbReference type="InterPro" id="IPR006667">
    <property type="entry name" value="SLC41_membr_dom"/>
</dbReference>
<feature type="transmembrane region" description="Helical" evidence="9">
    <location>
        <begin position="33"/>
        <end position="54"/>
    </location>
</feature>
<comment type="caution">
    <text evidence="11">The sequence shown here is derived from an EMBL/GenBank/DDBJ whole genome shotgun (WGS) entry which is preliminary data.</text>
</comment>
<dbReference type="InterPro" id="IPR036739">
    <property type="entry name" value="SLC41_membr_dom_sf"/>
</dbReference>
<comment type="similarity">
    <text evidence="2">Belongs to the SLC41A transporter family.</text>
</comment>
<dbReference type="EMBL" id="MU620894">
    <property type="protein sequence ID" value="KAI8583798.1"/>
    <property type="molecule type" value="Genomic_DNA"/>
</dbReference>
<feature type="transmembrane region" description="Helical" evidence="9">
    <location>
        <begin position="197"/>
        <end position="220"/>
    </location>
</feature>
<evidence type="ECO:0000256" key="4">
    <source>
        <dbReference type="ARBA" id="ARBA00022692"/>
    </source>
</evidence>
<protein>
    <recommendedName>
        <fullName evidence="10">SLC41A/MgtE integral membrane domain-containing protein</fullName>
    </recommendedName>
</protein>
<dbReference type="FunFam" id="1.10.357.20:FF:000001">
    <property type="entry name" value="Solute carrier family 41 member 2"/>
    <property type="match status" value="1"/>
</dbReference>
<evidence type="ECO:0000256" key="3">
    <source>
        <dbReference type="ARBA" id="ARBA00022448"/>
    </source>
</evidence>
<keyword evidence="12" id="KW-1185">Reference proteome</keyword>
<evidence type="ECO:0000313" key="11">
    <source>
        <dbReference type="EMBL" id="KAI8583798.1"/>
    </source>
</evidence>
<keyword evidence="4 9" id="KW-0812">Transmembrane</keyword>
<feature type="domain" description="SLC41A/MgtE integral membrane" evidence="10">
    <location>
        <begin position="50"/>
        <end position="186"/>
    </location>
</feature>
<reference evidence="11" key="2">
    <citation type="journal article" date="2022" name="Proc. Natl. Acad. Sci. U.S.A.">
        <title>Diploid-dominant life cycles characterize the early evolution of Fungi.</title>
        <authorList>
            <person name="Amses K.R."/>
            <person name="Simmons D.R."/>
            <person name="Longcore J.E."/>
            <person name="Mondo S.J."/>
            <person name="Seto K."/>
            <person name="Jeronimo G.H."/>
            <person name="Bonds A.E."/>
            <person name="Quandt C.A."/>
            <person name="Davis W.J."/>
            <person name="Chang Y."/>
            <person name="Federici B.A."/>
            <person name="Kuo A."/>
            <person name="LaButti K."/>
            <person name="Pangilinan J."/>
            <person name="Andreopoulos W."/>
            <person name="Tritt A."/>
            <person name="Riley R."/>
            <person name="Hundley H."/>
            <person name="Johnson J."/>
            <person name="Lipzen A."/>
            <person name="Barry K."/>
            <person name="Lang B.F."/>
            <person name="Cuomo C.A."/>
            <person name="Buchler N.E."/>
            <person name="Grigoriev I.V."/>
            <person name="Spatafora J.W."/>
            <person name="Stajich J.E."/>
            <person name="James T.Y."/>
        </authorList>
    </citation>
    <scope>NUCLEOTIDE SEQUENCE</scope>
    <source>
        <strain evidence="11">AG</strain>
    </source>
</reference>
<dbReference type="RefSeq" id="XP_051448802.1">
    <property type="nucleotide sequence ID" value="XM_051585476.1"/>
</dbReference>
<dbReference type="PANTHER" id="PTHR16228:SF7">
    <property type="entry name" value="SLC41A_MGTE INTEGRAL MEMBRANE DOMAIN-CONTAINING PROTEIN"/>
    <property type="match status" value="1"/>
</dbReference>
<sequence>MISNPVFFFLTKALPSVLVSIAGLIAAGELLDIYLHWDVFIHIPELFILVPVLLNLKGNLEMNLAARLSTSANLGDLDNPASRRRLVIGNLALLQVQSLIAGCIAGLFSFILGILIRPSNDASTYYESMLVISSSMLAASLSSLILGIFMCILIILSRRFNVDPDNIACPMASSLGDIVTLVILATFARLLKENMESILSTVLVIVMVVLLPGAAALVWTNRSVKQLLFTGWTPIMCAMVISSLSGVVFENFVDSYKGLALLIPVLNGLTGNIGSIYASRISTALHGNRQESYKKVEQTLLLMNIPVAIILIFVIWGFDLGEFPVNAWFLSAYFIVSMACAWLALKLAKSMTLASWKWGRDPDNTVLPFLTATIDVISTAMLVITFVLFTMAGFEGYKTSTQS</sequence>
<keyword evidence="8 9" id="KW-0472">Membrane</keyword>
<keyword evidence="7" id="KW-0406">Ion transport</keyword>
<accession>A0AAD5EH96</accession>
<feature type="transmembrane region" description="Helical" evidence="9">
    <location>
        <begin position="7"/>
        <end position="27"/>
    </location>
</feature>
<name>A0AAD5EH96_UMBRA</name>
<dbReference type="GO" id="GO:0008324">
    <property type="term" value="F:monoatomic cation transmembrane transporter activity"/>
    <property type="evidence" value="ECO:0007669"/>
    <property type="project" value="InterPro"/>
</dbReference>
<keyword evidence="5" id="KW-0460">Magnesium</keyword>
<dbReference type="GO" id="GO:0005886">
    <property type="term" value="C:plasma membrane"/>
    <property type="evidence" value="ECO:0007669"/>
    <property type="project" value="TreeGrafter"/>
</dbReference>
<evidence type="ECO:0000256" key="8">
    <source>
        <dbReference type="ARBA" id="ARBA00023136"/>
    </source>
</evidence>
<keyword evidence="3" id="KW-0813">Transport</keyword>
<evidence type="ECO:0000313" key="12">
    <source>
        <dbReference type="Proteomes" id="UP001206595"/>
    </source>
</evidence>
<feature type="transmembrane region" description="Helical" evidence="9">
    <location>
        <begin position="91"/>
        <end position="116"/>
    </location>
</feature>
<evidence type="ECO:0000256" key="2">
    <source>
        <dbReference type="ARBA" id="ARBA00009749"/>
    </source>
</evidence>
<feature type="transmembrane region" description="Helical" evidence="9">
    <location>
        <begin position="261"/>
        <end position="279"/>
    </location>
</feature>
<dbReference type="AlphaFoldDB" id="A0AAD5EH96"/>
<dbReference type="InterPro" id="IPR045349">
    <property type="entry name" value="SLC41A1-3"/>
</dbReference>
<reference evidence="11" key="1">
    <citation type="submission" date="2021-06" db="EMBL/GenBank/DDBJ databases">
        <authorList>
            <consortium name="DOE Joint Genome Institute"/>
            <person name="Mondo S.J."/>
            <person name="Amses K.R."/>
            <person name="Simmons D.R."/>
            <person name="Longcore J.E."/>
            <person name="Seto K."/>
            <person name="Alves G.H."/>
            <person name="Bonds A.E."/>
            <person name="Quandt C.A."/>
            <person name="Davis W.J."/>
            <person name="Chang Y."/>
            <person name="Letcher P.M."/>
            <person name="Powell M.J."/>
            <person name="Kuo A."/>
            <person name="Labutti K."/>
            <person name="Pangilinan J."/>
            <person name="Andreopoulos W."/>
            <person name="Tritt A."/>
            <person name="Riley R."/>
            <person name="Hundley H."/>
            <person name="Johnson J."/>
            <person name="Lipzen A."/>
            <person name="Barry K."/>
            <person name="Berbee M.L."/>
            <person name="Buchler N.E."/>
            <person name="Grigoriev I.V."/>
            <person name="Spatafora J.W."/>
            <person name="Stajich J.E."/>
            <person name="James T.Y."/>
        </authorList>
    </citation>
    <scope>NUCLEOTIDE SEQUENCE</scope>
    <source>
        <strain evidence="11">AG</strain>
    </source>
</reference>
<dbReference type="Gene3D" id="1.10.357.20">
    <property type="entry name" value="SLC41 divalent cation transporters, integral membrane domain"/>
    <property type="match status" value="2"/>
</dbReference>
<dbReference type="SUPFAM" id="SSF161093">
    <property type="entry name" value="MgtE membrane domain-like"/>
    <property type="match status" value="2"/>
</dbReference>
<dbReference type="Proteomes" id="UP001206595">
    <property type="component" value="Unassembled WGS sequence"/>
</dbReference>
<evidence type="ECO:0000256" key="1">
    <source>
        <dbReference type="ARBA" id="ARBA00004141"/>
    </source>
</evidence>
<feature type="transmembrane region" description="Helical" evidence="9">
    <location>
        <begin position="366"/>
        <end position="394"/>
    </location>
</feature>
<dbReference type="PANTHER" id="PTHR16228">
    <property type="entry name" value="DIVALENT CATION TRANSPORTER SOLUTE CARRIER FAMILY 41"/>
    <property type="match status" value="1"/>
</dbReference>
<feature type="domain" description="SLC41A/MgtE integral membrane" evidence="10">
    <location>
        <begin position="263"/>
        <end position="384"/>
    </location>
</feature>
<evidence type="ECO:0000256" key="5">
    <source>
        <dbReference type="ARBA" id="ARBA00022842"/>
    </source>
</evidence>
<feature type="transmembrane region" description="Helical" evidence="9">
    <location>
        <begin position="300"/>
        <end position="319"/>
    </location>
</feature>
<gene>
    <name evidence="11" type="ORF">K450DRAFT_220025</name>
</gene>
<feature type="transmembrane region" description="Helical" evidence="9">
    <location>
        <begin position="168"/>
        <end position="191"/>
    </location>
</feature>
<feature type="transmembrane region" description="Helical" evidence="9">
    <location>
        <begin position="325"/>
        <end position="345"/>
    </location>
</feature>
<dbReference type="Pfam" id="PF01769">
    <property type="entry name" value="MgtE"/>
    <property type="match status" value="2"/>
</dbReference>
<dbReference type="GeneID" id="75910824"/>
<feature type="transmembrane region" description="Helical" evidence="9">
    <location>
        <begin position="227"/>
        <end position="249"/>
    </location>
</feature>
<organism evidence="11 12">
    <name type="scientific">Umbelopsis ramanniana AG</name>
    <dbReference type="NCBI Taxonomy" id="1314678"/>
    <lineage>
        <taxon>Eukaryota</taxon>
        <taxon>Fungi</taxon>
        <taxon>Fungi incertae sedis</taxon>
        <taxon>Mucoromycota</taxon>
        <taxon>Mucoromycotina</taxon>
        <taxon>Umbelopsidomycetes</taxon>
        <taxon>Umbelopsidales</taxon>
        <taxon>Umbelopsidaceae</taxon>
        <taxon>Umbelopsis</taxon>
    </lineage>
</organism>
<evidence type="ECO:0000256" key="9">
    <source>
        <dbReference type="SAM" id="Phobius"/>
    </source>
</evidence>
<evidence type="ECO:0000256" key="6">
    <source>
        <dbReference type="ARBA" id="ARBA00022989"/>
    </source>
</evidence>
<evidence type="ECO:0000256" key="7">
    <source>
        <dbReference type="ARBA" id="ARBA00023065"/>
    </source>
</evidence>
<evidence type="ECO:0000259" key="10">
    <source>
        <dbReference type="Pfam" id="PF01769"/>
    </source>
</evidence>
<feature type="transmembrane region" description="Helical" evidence="9">
    <location>
        <begin position="136"/>
        <end position="156"/>
    </location>
</feature>
<proteinExistence type="inferred from homology"/>